<dbReference type="EMBL" id="QKQS01000010">
    <property type="protein sequence ID" value="PZA12797.1"/>
    <property type="molecule type" value="Genomic_DNA"/>
</dbReference>
<name>A0A323UKR0_RHOPL</name>
<dbReference type="RefSeq" id="WP_110785167.1">
    <property type="nucleotide sequence ID" value="NZ_QKQS01000010.1"/>
</dbReference>
<gene>
    <name evidence="1" type="ORF">DNX69_06280</name>
</gene>
<organism evidence="1 2">
    <name type="scientific">Rhodopseudomonas palustris</name>
    <dbReference type="NCBI Taxonomy" id="1076"/>
    <lineage>
        <taxon>Bacteria</taxon>
        <taxon>Pseudomonadati</taxon>
        <taxon>Pseudomonadota</taxon>
        <taxon>Alphaproteobacteria</taxon>
        <taxon>Hyphomicrobiales</taxon>
        <taxon>Nitrobacteraceae</taxon>
        <taxon>Rhodopseudomonas</taxon>
    </lineage>
</organism>
<evidence type="ECO:0000313" key="2">
    <source>
        <dbReference type="Proteomes" id="UP000248134"/>
    </source>
</evidence>
<comment type="caution">
    <text evidence="1">The sequence shown here is derived from an EMBL/GenBank/DDBJ whole genome shotgun (WGS) entry which is preliminary data.</text>
</comment>
<protein>
    <submittedName>
        <fullName evidence="1">Uncharacterized protein</fullName>
    </submittedName>
</protein>
<reference evidence="1 2" key="1">
    <citation type="submission" date="2018-06" db="EMBL/GenBank/DDBJ databases">
        <title>Draft Whole-Genome Sequence of the purple photosynthetic bacterium Rhodospeudomonas palustris XCP.</title>
        <authorList>
            <person name="Rayyan A."/>
            <person name="Meyer T.E."/>
            <person name="Kyndt J.A."/>
        </authorList>
    </citation>
    <scope>NUCLEOTIDE SEQUENCE [LARGE SCALE GENOMIC DNA]</scope>
    <source>
        <strain evidence="1 2">XCP</strain>
    </source>
</reference>
<dbReference type="OrthoDB" id="8377146at2"/>
<dbReference type="AlphaFoldDB" id="A0A323UKR0"/>
<sequence length="161" mass="17796">MERYGYCIFCDDIRTEAGGKLSFIGCYNSAMFVKNEFPLSLPKLCVHFNVFSPADQPYRSLRVRCYLPGEDKPIAEETIEVPALQDQINLLTSLPKDQPMMPFIVVAASLIFSPCEIKSPGMIHVRAVINDSPTELHLGSLSVSSETTPPVALEEGPAFIN</sequence>
<dbReference type="Proteomes" id="UP000248134">
    <property type="component" value="Unassembled WGS sequence"/>
</dbReference>
<accession>A0A323UKR0</accession>
<proteinExistence type="predicted"/>
<evidence type="ECO:0000313" key="1">
    <source>
        <dbReference type="EMBL" id="PZA12797.1"/>
    </source>
</evidence>